<accession>A0A6A6CES2</accession>
<dbReference type="RefSeq" id="XP_033665629.1">
    <property type="nucleotide sequence ID" value="XM_033807554.1"/>
</dbReference>
<feature type="compositionally biased region" description="Acidic residues" evidence="1">
    <location>
        <begin position="84"/>
        <end position="95"/>
    </location>
</feature>
<dbReference type="Proteomes" id="UP000799537">
    <property type="component" value="Unassembled WGS sequence"/>
</dbReference>
<dbReference type="GeneID" id="54560826"/>
<dbReference type="EMBL" id="ML993603">
    <property type="protein sequence ID" value="KAF2164740.1"/>
    <property type="molecule type" value="Genomic_DNA"/>
</dbReference>
<dbReference type="CDD" id="cd00303">
    <property type="entry name" value="retropepsin_like"/>
    <property type="match status" value="1"/>
</dbReference>
<evidence type="ECO:0000256" key="1">
    <source>
        <dbReference type="SAM" id="MobiDB-lite"/>
    </source>
</evidence>
<reference evidence="2" key="1">
    <citation type="journal article" date="2020" name="Stud. Mycol.">
        <title>101 Dothideomycetes genomes: a test case for predicting lifestyles and emergence of pathogens.</title>
        <authorList>
            <person name="Haridas S."/>
            <person name="Albert R."/>
            <person name="Binder M."/>
            <person name="Bloem J."/>
            <person name="Labutti K."/>
            <person name="Salamov A."/>
            <person name="Andreopoulos B."/>
            <person name="Baker S."/>
            <person name="Barry K."/>
            <person name="Bills G."/>
            <person name="Bluhm B."/>
            <person name="Cannon C."/>
            <person name="Castanera R."/>
            <person name="Culley D."/>
            <person name="Daum C."/>
            <person name="Ezra D."/>
            <person name="Gonzalez J."/>
            <person name="Henrissat B."/>
            <person name="Kuo A."/>
            <person name="Liang C."/>
            <person name="Lipzen A."/>
            <person name="Lutzoni F."/>
            <person name="Magnuson J."/>
            <person name="Mondo S."/>
            <person name="Nolan M."/>
            <person name="Ohm R."/>
            <person name="Pangilinan J."/>
            <person name="Park H.-J."/>
            <person name="Ramirez L."/>
            <person name="Alfaro M."/>
            <person name="Sun H."/>
            <person name="Tritt A."/>
            <person name="Yoshinaga Y."/>
            <person name="Zwiers L.-H."/>
            <person name="Turgeon B."/>
            <person name="Goodwin S."/>
            <person name="Spatafora J."/>
            <person name="Crous P."/>
            <person name="Grigoriev I."/>
        </authorList>
    </citation>
    <scope>NUCLEOTIDE SEQUENCE</scope>
    <source>
        <strain evidence="2">ATCC 36951</strain>
    </source>
</reference>
<name>A0A6A6CES2_ZASCE</name>
<feature type="compositionally biased region" description="Basic and acidic residues" evidence="1">
    <location>
        <begin position="59"/>
        <end position="79"/>
    </location>
</feature>
<sequence length="317" mass="35082">MPLSRAQPNVQWLLDESGAWFYYDSGRDRLVLFGTGRPFEDLQTFRGRCTSTQSGVGYHCEERNTPREDSGSEQKHDGSSGDSSESEEEAENESNDETRDTARRAEEYSVPNRPRIEAPRYDPARNMPALDQQMQQLRLSDSSSIPNVMYSLSSSPQLYPRPWLGQQSFVPSDTNVRPYYPTPRPSTPPDISVPSATAAKSAAADSSTPRYPSGPAVADDGGAEFSVEINGRTTNGKYDAAAEGNFVSATSIRSASLGRHLQPVKRKDSLRGPGGRPVEPKYSIDLRWWTGGKSYQKSCYVSEIPGFDLILGHQFIR</sequence>
<dbReference type="AlphaFoldDB" id="A0A6A6CES2"/>
<proteinExistence type="predicted"/>
<evidence type="ECO:0000313" key="2">
    <source>
        <dbReference type="EMBL" id="KAF2164740.1"/>
    </source>
</evidence>
<feature type="region of interest" description="Disordered" evidence="1">
    <location>
        <begin position="258"/>
        <end position="277"/>
    </location>
</feature>
<evidence type="ECO:0000313" key="3">
    <source>
        <dbReference type="Proteomes" id="UP000799537"/>
    </source>
</evidence>
<gene>
    <name evidence="2" type="ORF">M409DRAFT_25133</name>
</gene>
<feature type="compositionally biased region" description="Polar residues" evidence="1">
    <location>
        <begin position="165"/>
        <end position="175"/>
    </location>
</feature>
<feature type="region of interest" description="Disordered" evidence="1">
    <location>
        <begin position="164"/>
        <end position="222"/>
    </location>
</feature>
<feature type="compositionally biased region" description="Low complexity" evidence="1">
    <location>
        <begin position="192"/>
        <end position="207"/>
    </location>
</feature>
<feature type="region of interest" description="Disordered" evidence="1">
    <location>
        <begin position="50"/>
        <end position="127"/>
    </location>
</feature>
<keyword evidence="3" id="KW-1185">Reference proteome</keyword>
<feature type="compositionally biased region" description="Basic and acidic residues" evidence="1">
    <location>
        <begin position="114"/>
        <end position="123"/>
    </location>
</feature>
<organism evidence="2 3">
    <name type="scientific">Zasmidium cellare ATCC 36951</name>
    <dbReference type="NCBI Taxonomy" id="1080233"/>
    <lineage>
        <taxon>Eukaryota</taxon>
        <taxon>Fungi</taxon>
        <taxon>Dikarya</taxon>
        <taxon>Ascomycota</taxon>
        <taxon>Pezizomycotina</taxon>
        <taxon>Dothideomycetes</taxon>
        <taxon>Dothideomycetidae</taxon>
        <taxon>Mycosphaerellales</taxon>
        <taxon>Mycosphaerellaceae</taxon>
        <taxon>Zasmidium</taxon>
    </lineage>
</organism>
<feature type="compositionally biased region" description="Basic and acidic residues" evidence="1">
    <location>
        <begin position="96"/>
        <end position="107"/>
    </location>
</feature>
<protein>
    <submittedName>
        <fullName evidence="2">Uncharacterized protein</fullName>
    </submittedName>
</protein>